<dbReference type="Gene3D" id="3.40.50.150">
    <property type="entry name" value="Vaccinia Virus protein VP39"/>
    <property type="match status" value="1"/>
</dbReference>
<dbReference type="GO" id="GO:0009307">
    <property type="term" value="P:DNA restriction-modification system"/>
    <property type="evidence" value="ECO:0007669"/>
    <property type="project" value="UniProtKB-KW"/>
</dbReference>
<keyword evidence="6" id="KW-0238">DNA-binding</keyword>
<dbReference type="InterPro" id="IPR050953">
    <property type="entry name" value="N4_N6_ade-DNA_methylase"/>
</dbReference>
<dbReference type="InterPro" id="IPR023135">
    <property type="entry name" value="N6_DNA_MeTrfase_TaqI_C"/>
</dbReference>
<evidence type="ECO:0000259" key="10">
    <source>
        <dbReference type="Pfam" id="PF12950"/>
    </source>
</evidence>
<dbReference type="EC" id="2.1.1.72" evidence="1"/>
<dbReference type="Gene3D" id="3.90.220.10">
    <property type="entry name" value="Adenine-n6-DNA-methyltransferase Taqi, Chain A, domain 2"/>
    <property type="match status" value="1"/>
</dbReference>
<evidence type="ECO:0000256" key="6">
    <source>
        <dbReference type="ARBA" id="ARBA00023125"/>
    </source>
</evidence>
<keyword evidence="5" id="KW-0680">Restriction system</keyword>
<dbReference type="Pfam" id="PF12950">
    <property type="entry name" value="TaqI_C"/>
    <property type="match status" value="1"/>
</dbReference>
<dbReference type="PANTHER" id="PTHR33841">
    <property type="entry name" value="DNA METHYLTRANSFERASE YEEA-RELATED"/>
    <property type="match status" value="1"/>
</dbReference>
<dbReference type="GO" id="GO:0032259">
    <property type="term" value="P:methylation"/>
    <property type="evidence" value="ECO:0007669"/>
    <property type="project" value="UniProtKB-KW"/>
</dbReference>
<keyword evidence="2 11" id="KW-0489">Methyltransferase</keyword>
<comment type="catalytic activity">
    <reaction evidence="7">
        <text>a 2'-deoxyadenosine in DNA + S-adenosyl-L-methionine = an N(6)-methyl-2'-deoxyadenosine in DNA + S-adenosyl-L-homocysteine + H(+)</text>
        <dbReference type="Rhea" id="RHEA:15197"/>
        <dbReference type="Rhea" id="RHEA-COMP:12418"/>
        <dbReference type="Rhea" id="RHEA-COMP:12419"/>
        <dbReference type="ChEBI" id="CHEBI:15378"/>
        <dbReference type="ChEBI" id="CHEBI:57856"/>
        <dbReference type="ChEBI" id="CHEBI:59789"/>
        <dbReference type="ChEBI" id="CHEBI:90615"/>
        <dbReference type="ChEBI" id="CHEBI:90616"/>
        <dbReference type="EC" id="2.1.1.72"/>
    </reaction>
</comment>
<feature type="domain" description="Type II methyltransferase M.TaqI-like" evidence="9">
    <location>
        <begin position="582"/>
        <end position="868"/>
    </location>
</feature>
<proteinExistence type="predicted"/>
<evidence type="ECO:0000256" key="8">
    <source>
        <dbReference type="SAM" id="Coils"/>
    </source>
</evidence>
<name>A0ABD5W4U1_9EURY</name>
<sequence>MSQATLQTTPYHNANLFAGYYLDERVDDLDAWDCDEAAQEAFEELQELWEIEGSLLASYNEDELLDIWIEEVLDALGFGMMSETTLPGGEGYNDRLLFESGDTRRGAALQKKKGDAGAMYNLASAVLEAKQWNADFGQRFAENRSYYDASQQIKYYLDKTPEGLRWGILTDGRKWRLYGTKDYATETYYEVDLPELLESGDLEAFKYFYVFFRPEAFAETAGTSFLDTVWSESETAAQELGSDLQDNVFTALRVLGEGFVATNDLDIDPDDEAALTELKEQSLVLLYRLMFVLYAESRDLIHPESPEQVAEYEENFSLTQLRSEIHDEISAGEGFDTYSEYSTTMWNRLGNLFDLVDEGNEELGIPPYNGGLFDDENHAFLAEHEVADRYVAEVVYRLGTTETDGSFVLADYADLDTRHLGSIYEGLLEHGFHVAPEEYAAVAADGGQVWKPATEVSVADAVETVEAGGLYVVNDDGERKATGAYYTPDYVVSYIVEETVDPLLEDIRDDLAADGLEPGEAEYFRRFWQSVLDLKILDPAMGSAHFLTSATGYLTEQVMEVVREQEIQSYDEQDLRRTIAKECIYGVDINGMAVELGKLSMWLETLAADQPLAFLDHHLKTGNSLVGSDITEVLSDGDEEAAGQLTLFEAFDRTRRRTLDHVMDRMQELLDIDNETLADIHSMEEIYDDIRADPLYQRLFELANVHTAEAFGLDVPEDAYREMAGAIEDDEEWAEIAETDWFQSAQATAEEEAFFHWELEFPEVFFDIDGEVKAESGFDAIVKNPPYGKEMSEVKKDYFNLTFDYQDYQLDRYLLFMEMCTQISKHGGMIGMIVPNTWLTNLKFTNIRELIFNQTSIHSVVEYEHEVFSDATVEPISLIFSTEIQNHNSISVEKRRYDNTVTKSELEQKFLQNREGSAVNIFADTEALSIEQKFSESVKMKDVCDIYNGTKPFEKGKGNPPQTQEIVDEKPYVSEQKEDDSFRPLLRGSLISRYLIKWDNDYWISYGEWLAAPRDPEIFNVKKKILIRQTGDSLIAALDNERFIARDNLHIVIPKSENYVPLFLLALINSSFVNWYYQNIINPEEGEALAQVKRGHIVQLPMPTLGSNYVGDEISFSLSEKMPTRITDCAKILNNYQEEDSNARNRYNYAIILSECMIILRTEHDKLNLDLIDYFGAYNEGQTLADIGLTQPPEGAADSILQRTTEEHPNLRVGDCEVVRESSTTVEIRLTARYKPEEAQLEGARRDDYGGDDPETDRWGYAETEPLPALRVTDLTETEADLVEAFVPVAVEEAGGFAEFRETATKTNSLVDRLRKLTLPAVADVAEGLASYRETKARAEELEAKIERTDDLIDQIVYELYGLTDEEIEIVEEAVGE</sequence>
<dbReference type="InterPro" id="IPR029063">
    <property type="entry name" value="SAM-dependent_MTases_sf"/>
</dbReference>
<dbReference type="EMBL" id="JBHSZI010000001">
    <property type="protein sequence ID" value="MFC7058575.1"/>
    <property type="molecule type" value="Genomic_DNA"/>
</dbReference>
<evidence type="ECO:0000259" key="9">
    <source>
        <dbReference type="Pfam" id="PF07669"/>
    </source>
</evidence>
<dbReference type="SUPFAM" id="SSF53335">
    <property type="entry name" value="S-adenosyl-L-methionine-dependent methyltransferases"/>
    <property type="match status" value="1"/>
</dbReference>
<keyword evidence="8" id="KW-0175">Coiled coil</keyword>
<evidence type="ECO:0000313" key="12">
    <source>
        <dbReference type="Proteomes" id="UP001596445"/>
    </source>
</evidence>
<evidence type="ECO:0000313" key="11">
    <source>
        <dbReference type="EMBL" id="MFC7058575.1"/>
    </source>
</evidence>
<organism evidence="11 12">
    <name type="scientific">Halovenus salina</name>
    <dbReference type="NCBI Taxonomy" id="1510225"/>
    <lineage>
        <taxon>Archaea</taxon>
        <taxon>Methanobacteriati</taxon>
        <taxon>Methanobacteriota</taxon>
        <taxon>Stenosarchaea group</taxon>
        <taxon>Halobacteria</taxon>
        <taxon>Halobacteriales</taxon>
        <taxon>Haloarculaceae</taxon>
        <taxon>Halovenus</taxon>
    </lineage>
</organism>
<gene>
    <name evidence="11" type="ORF">ACFQQG_10780</name>
</gene>
<evidence type="ECO:0000256" key="4">
    <source>
        <dbReference type="ARBA" id="ARBA00022691"/>
    </source>
</evidence>
<dbReference type="GeneID" id="76630584"/>
<dbReference type="GO" id="GO:0003677">
    <property type="term" value="F:DNA binding"/>
    <property type="evidence" value="ECO:0007669"/>
    <property type="project" value="UniProtKB-KW"/>
</dbReference>
<evidence type="ECO:0000256" key="3">
    <source>
        <dbReference type="ARBA" id="ARBA00022679"/>
    </source>
</evidence>
<dbReference type="Proteomes" id="UP001596445">
    <property type="component" value="Unassembled WGS sequence"/>
</dbReference>
<comment type="caution">
    <text evidence="11">The sequence shown here is derived from an EMBL/GenBank/DDBJ whole genome shotgun (WGS) entry which is preliminary data.</text>
</comment>
<dbReference type="InterPro" id="IPR011639">
    <property type="entry name" value="MethylTrfase_TaqI-like_dom"/>
</dbReference>
<dbReference type="InterPro" id="IPR025931">
    <property type="entry name" value="TaqI_C"/>
</dbReference>
<evidence type="ECO:0000256" key="5">
    <source>
        <dbReference type="ARBA" id="ARBA00022747"/>
    </source>
</evidence>
<dbReference type="GO" id="GO:0009007">
    <property type="term" value="F:site-specific DNA-methyltransferase (adenine-specific) activity"/>
    <property type="evidence" value="ECO:0007669"/>
    <property type="project" value="UniProtKB-EC"/>
</dbReference>
<dbReference type="PROSITE" id="PS00092">
    <property type="entry name" value="N6_MTASE"/>
    <property type="match status" value="1"/>
</dbReference>
<accession>A0ABD5W4U1</accession>
<dbReference type="InterPro" id="IPR002052">
    <property type="entry name" value="DNA_methylase_N6_adenine_CS"/>
</dbReference>
<dbReference type="RefSeq" id="WP_267161288.1">
    <property type="nucleotide sequence ID" value="NZ_CP112972.1"/>
</dbReference>
<reference evidence="11 12" key="1">
    <citation type="journal article" date="2019" name="Int. J. Syst. Evol. Microbiol.">
        <title>The Global Catalogue of Microorganisms (GCM) 10K type strain sequencing project: providing services to taxonomists for standard genome sequencing and annotation.</title>
        <authorList>
            <consortium name="The Broad Institute Genomics Platform"/>
            <consortium name="The Broad Institute Genome Sequencing Center for Infectious Disease"/>
            <person name="Wu L."/>
            <person name="Ma J."/>
        </authorList>
    </citation>
    <scope>NUCLEOTIDE SEQUENCE [LARGE SCALE GENOMIC DNA]</scope>
    <source>
        <strain evidence="11 12">JCM 30072</strain>
    </source>
</reference>
<evidence type="ECO:0000256" key="7">
    <source>
        <dbReference type="ARBA" id="ARBA00047942"/>
    </source>
</evidence>
<feature type="coiled-coil region" evidence="8">
    <location>
        <begin position="1325"/>
        <end position="1359"/>
    </location>
</feature>
<protein>
    <recommendedName>
        <fullName evidence="1">site-specific DNA-methyltransferase (adenine-specific)</fullName>
        <ecNumber evidence="1">2.1.1.72</ecNumber>
    </recommendedName>
</protein>
<keyword evidence="12" id="KW-1185">Reference proteome</keyword>
<evidence type="ECO:0000256" key="1">
    <source>
        <dbReference type="ARBA" id="ARBA00011900"/>
    </source>
</evidence>
<keyword evidence="4" id="KW-0949">S-adenosyl-L-methionine</keyword>
<dbReference type="Pfam" id="PF07669">
    <property type="entry name" value="Eco57I"/>
    <property type="match status" value="1"/>
</dbReference>
<evidence type="ECO:0000256" key="2">
    <source>
        <dbReference type="ARBA" id="ARBA00022603"/>
    </source>
</evidence>
<dbReference type="PRINTS" id="PR00507">
    <property type="entry name" value="N12N6MTFRASE"/>
</dbReference>
<dbReference type="PANTHER" id="PTHR33841:SF1">
    <property type="entry name" value="DNA METHYLTRANSFERASE A"/>
    <property type="match status" value="1"/>
</dbReference>
<feature type="domain" description="TaqI-like C-terminal specificity" evidence="10">
    <location>
        <begin position="984"/>
        <end position="1101"/>
    </location>
</feature>
<keyword evidence="3" id="KW-0808">Transferase</keyword>